<dbReference type="GO" id="GO:0008483">
    <property type="term" value="F:transaminase activity"/>
    <property type="evidence" value="ECO:0007669"/>
    <property type="project" value="UniProtKB-KW"/>
</dbReference>
<dbReference type="AlphaFoldDB" id="A0A4U8UHM9"/>
<dbReference type="Proteomes" id="UP000029920">
    <property type="component" value="Unassembled WGS sequence"/>
</dbReference>
<evidence type="ECO:0000256" key="4">
    <source>
        <dbReference type="ARBA" id="ARBA00022898"/>
    </source>
</evidence>
<keyword evidence="3" id="KW-0808">Transferase</keyword>
<name>A0A4U8UHM9_9HELI</name>
<dbReference type="SUPFAM" id="SSF53383">
    <property type="entry name" value="PLP-dependent transferases"/>
    <property type="match status" value="1"/>
</dbReference>
<comment type="cofactor">
    <cofactor evidence="1">
        <name>pyridoxal 5'-phosphate</name>
        <dbReference type="ChEBI" id="CHEBI:597326"/>
    </cofactor>
</comment>
<dbReference type="Gene3D" id="3.90.1150.10">
    <property type="entry name" value="Aspartate Aminotransferase, domain 1"/>
    <property type="match status" value="1"/>
</dbReference>
<dbReference type="EMBL" id="JRPC02000009">
    <property type="protein sequence ID" value="TLE16162.1"/>
    <property type="molecule type" value="Genomic_DNA"/>
</dbReference>
<dbReference type="PANTHER" id="PTHR42778">
    <property type="entry name" value="2-AMINOETHYLPHOSPHONATE--PYRUVATE TRANSAMINASE"/>
    <property type="match status" value="1"/>
</dbReference>
<keyword evidence="5" id="KW-0812">Transmembrane</keyword>
<evidence type="ECO:0000313" key="7">
    <source>
        <dbReference type="Proteomes" id="UP000029920"/>
    </source>
</evidence>
<evidence type="ECO:0000256" key="2">
    <source>
        <dbReference type="ARBA" id="ARBA00022576"/>
    </source>
</evidence>
<dbReference type="RefSeq" id="WP_052087267.1">
    <property type="nucleotide sequence ID" value="NZ_JRPC02000009.1"/>
</dbReference>
<dbReference type="PANTHER" id="PTHR42778:SF1">
    <property type="entry name" value="2-AMINOETHYLPHOSPHONATE--PYRUVATE TRANSAMINASE"/>
    <property type="match status" value="1"/>
</dbReference>
<dbReference type="InterPro" id="IPR015422">
    <property type="entry name" value="PyrdxlP-dep_Trfase_small"/>
</dbReference>
<comment type="caution">
    <text evidence="6">The sequence shown here is derived from an EMBL/GenBank/DDBJ whole genome shotgun (WGS) entry which is preliminary data.</text>
</comment>
<keyword evidence="5" id="KW-1133">Transmembrane helix</keyword>
<keyword evidence="7" id="KW-1185">Reference proteome</keyword>
<dbReference type="InterPro" id="IPR015424">
    <property type="entry name" value="PyrdxlP-dep_Trfase"/>
</dbReference>
<feature type="transmembrane region" description="Helical" evidence="5">
    <location>
        <begin position="115"/>
        <end position="133"/>
    </location>
</feature>
<organism evidence="6 7">
    <name type="scientific">Helicobacter apodemus</name>
    <dbReference type="NCBI Taxonomy" id="135569"/>
    <lineage>
        <taxon>Bacteria</taxon>
        <taxon>Pseudomonadati</taxon>
        <taxon>Campylobacterota</taxon>
        <taxon>Epsilonproteobacteria</taxon>
        <taxon>Campylobacterales</taxon>
        <taxon>Helicobacteraceae</taxon>
        <taxon>Helicobacter</taxon>
    </lineage>
</organism>
<accession>A0A4U8UHM9</accession>
<evidence type="ECO:0000256" key="1">
    <source>
        <dbReference type="ARBA" id="ARBA00001933"/>
    </source>
</evidence>
<keyword evidence="4" id="KW-0663">Pyridoxal phosphate</keyword>
<protein>
    <submittedName>
        <fullName evidence="6">Uncharacterized protein</fullName>
    </submittedName>
</protein>
<gene>
    <name evidence="6" type="ORF">LS72_004480</name>
</gene>
<keyword evidence="2" id="KW-0032">Aminotransferase</keyword>
<evidence type="ECO:0000313" key="6">
    <source>
        <dbReference type="EMBL" id="TLE16162.1"/>
    </source>
</evidence>
<proteinExistence type="predicted"/>
<sequence length="134" mass="15522">MLWNESLVELFAETTNQDFTLIELETEGGILARYNRYKQIQEILSYGMENLGYECYITKCHRSPIITTFCYPNFKDFTFKSIYEYLKFNGFVIYPGKLSGANTFRIGNIGDLRVLWFYLGSGSFLSPIVCLLIA</sequence>
<evidence type="ECO:0000256" key="5">
    <source>
        <dbReference type="SAM" id="Phobius"/>
    </source>
</evidence>
<keyword evidence="5" id="KW-0472">Membrane</keyword>
<evidence type="ECO:0000256" key="3">
    <source>
        <dbReference type="ARBA" id="ARBA00022679"/>
    </source>
</evidence>
<reference evidence="6 7" key="1">
    <citation type="journal article" date="2014" name="Genome Announc.">
        <title>Draft genome sequences of eight enterohepatic helicobacter species isolated from both laboratory and wild rodents.</title>
        <authorList>
            <person name="Sheh A."/>
            <person name="Shen Z."/>
            <person name="Fox J.G."/>
        </authorList>
    </citation>
    <scope>NUCLEOTIDE SEQUENCE [LARGE SCALE GENOMIC DNA]</scope>
    <source>
        <strain evidence="6 7">MIT-03-7007</strain>
    </source>
</reference>